<name>E5DQN6_9CAUD</name>
<dbReference type="KEGG" id="vg:18560227"/>
<dbReference type="EMBL" id="GU396103">
    <property type="protein sequence ID" value="ADQ53022.1"/>
    <property type="molecule type" value="Genomic_DNA"/>
</dbReference>
<dbReference type="OrthoDB" id="19928at10239"/>
<protein>
    <submittedName>
        <fullName evidence="1">Uncharacterized protein</fullName>
    </submittedName>
</protein>
<sequence>MFIEVTETDKISPVIEVLGVRKDAKQRKWSLSVHNGVPQTGEYNTYGRITDRSIPGTKNAHFVYRAPLRIKDIDCHWNNSAYYIGTEVLIDGRYHGIKMGTNSFNKLVRGIATGKIKLIDATDMVVEVTFILEKYGRYVMAEIVDDVNEWLINKDSN</sequence>
<evidence type="ECO:0000313" key="2">
    <source>
        <dbReference type="Proteomes" id="UP000008726"/>
    </source>
</evidence>
<accession>E5DQN6</accession>
<organism evidence="1 2">
    <name type="scientific">Aeromonas phage PX29</name>
    <dbReference type="NCBI Taxonomy" id="926067"/>
    <lineage>
        <taxon>Viruses</taxon>
        <taxon>Duplodnaviria</taxon>
        <taxon>Heunggongvirae</taxon>
        <taxon>Uroviricota</taxon>
        <taxon>Caudoviricetes</taxon>
        <taxon>Pantevenvirales</taxon>
        <taxon>Straboviridae</taxon>
        <taxon>Angelvirus</taxon>
        <taxon>Angelvirus px29</taxon>
    </lineage>
</organism>
<keyword evidence="2" id="KW-1185">Reference proteome</keyword>
<evidence type="ECO:0000313" key="1">
    <source>
        <dbReference type="EMBL" id="ADQ53022.1"/>
    </source>
</evidence>
<dbReference type="GeneID" id="18560227"/>
<reference evidence="1 2" key="1">
    <citation type="journal article" date="2010" name="Virol. J.">
        <title>Genomes of the T4-related bacteriophages as windows on microbial genome evolution.</title>
        <authorList>
            <person name="Petrov V.M."/>
            <person name="Ratnayaka S."/>
            <person name="Nolan J.M."/>
            <person name="Miller E.S."/>
            <person name="Karam J.D."/>
        </authorList>
    </citation>
    <scope>NUCLEOTIDE SEQUENCE [LARGE SCALE GENOMIC DNA]</scope>
</reference>
<dbReference type="Proteomes" id="UP000008726">
    <property type="component" value="Segment"/>
</dbReference>
<dbReference type="RefSeq" id="YP_009011732.1">
    <property type="nucleotide sequence ID" value="NC_023688.1"/>
</dbReference>
<proteinExistence type="predicted"/>
<gene>
    <name evidence="1" type="ORF">PX29p303</name>
</gene>